<organism evidence="3 4">
    <name type="scientific">Pestalotiopsis fici (strain W106-1 / CGMCC3.15140)</name>
    <dbReference type="NCBI Taxonomy" id="1229662"/>
    <lineage>
        <taxon>Eukaryota</taxon>
        <taxon>Fungi</taxon>
        <taxon>Dikarya</taxon>
        <taxon>Ascomycota</taxon>
        <taxon>Pezizomycotina</taxon>
        <taxon>Sordariomycetes</taxon>
        <taxon>Xylariomycetidae</taxon>
        <taxon>Amphisphaeriales</taxon>
        <taxon>Sporocadaceae</taxon>
        <taxon>Pestalotiopsis</taxon>
    </lineage>
</organism>
<accession>W3WR37</accession>
<reference evidence="4" key="1">
    <citation type="journal article" date="2015" name="BMC Genomics">
        <title>Genomic and transcriptomic analysis of the endophytic fungus Pestalotiopsis fici reveals its lifestyle and high potential for synthesis of natural products.</title>
        <authorList>
            <person name="Wang X."/>
            <person name="Zhang X."/>
            <person name="Liu L."/>
            <person name="Xiang M."/>
            <person name="Wang W."/>
            <person name="Sun X."/>
            <person name="Che Y."/>
            <person name="Guo L."/>
            <person name="Liu G."/>
            <person name="Guo L."/>
            <person name="Wang C."/>
            <person name="Yin W.B."/>
            <person name="Stadler M."/>
            <person name="Zhang X."/>
            <person name="Liu X."/>
        </authorList>
    </citation>
    <scope>NUCLEOTIDE SEQUENCE [LARGE SCALE GENOMIC DNA]</scope>
    <source>
        <strain evidence="4">W106-1 / CGMCC3.15140</strain>
    </source>
</reference>
<feature type="signal peptide" evidence="2">
    <location>
        <begin position="1"/>
        <end position="22"/>
    </location>
</feature>
<dbReference type="InParanoid" id="W3WR37"/>
<evidence type="ECO:0000313" key="4">
    <source>
        <dbReference type="Proteomes" id="UP000030651"/>
    </source>
</evidence>
<evidence type="ECO:0000256" key="1">
    <source>
        <dbReference type="SAM" id="MobiDB-lite"/>
    </source>
</evidence>
<feature type="chain" id="PRO_5004834967" evidence="2">
    <location>
        <begin position="23"/>
        <end position="242"/>
    </location>
</feature>
<protein>
    <submittedName>
        <fullName evidence="3">Uncharacterized protein</fullName>
    </submittedName>
</protein>
<sequence>MVSLSKMVLAWTAGAVARAALSDCFTLQGIRPDGTDLHHVIVTGDNGVFQLFQAKFTTNHTAATKFGIARASSHLVDYTNKRRIANIGLGYDDDFMLFDPEPLLLNRDPLLCGLSKDDGVLSCAAKSDATVHVMVACSGAGPEVFIRVPGPLLEEESNDLIEPCYEATLVASQAEGCVLPLSSTSRTISPASTKSATKYPHPNTTSADHHWQPESTASTTSRHWNIHHSHVTPHQPQRPSIF</sequence>
<feature type="compositionally biased region" description="Polar residues" evidence="1">
    <location>
        <begin position="213"/>
        <end position="222"/>
    </location>
</feature>
<dbReference type="KEGG" id="pfy:PFICI_12220"/>
<evidence type="ECO:0000256" key="2">
    <source>
        <dbReference type="SAM" id="SignalP"/>
    </source>
</evidence>
<dbReference type="GeneID" id="19277233"/>
<gene>
    <name evidence="3" type="ORF">PFICI_12220</name>
</gene>
<dbReference type="Proteomes" id="UP000030651">
    <property type="component" value="Unassembled WGS sequence"/>
</dbReference>
<dbReference type="EMBL" id="KI912118">
    <property type="protein sequence ID" value="ETS75276.1"/>
    <property type="molecule type" value="Genomic_DNA"/>
</dbReference>
<keyword evidence="4" id="KW-1185">Reference proteome</keyword>
<keyword evidence="2" id="KW-0732">Signal</keyword>
<dbReference type="OrthoDB" id="4764556at2759"/>
<evidence type="ECO:0000313" key="3">
    <source>
        <dbReference type="EMBL" id="ETS75276.1"/>
    </source>
</evidence>
<dbReference type="AlphaFoldDB" id="W3WR37"/>
<dbReference type="HOGENOM" id="CLU_1147513_0_0_1"/>
<dbReference type="RefSeq" id="XP_007838992.1">
    <property type="nucleotide sequence ID" value="XM_007840801.1"/>
</dbReference>
<name>W3WR37_PESFW</name>
<feature type="region of interest" description="Disordered" evidence="1">
    <location>
        <begin position="185"/>
        <end position="222"/>
    </location>
</feature>
<feature type="compositionally biased region" description="Polar residues" evidence="1">
    <location>
        <begin position="185"/>
        <end position="206"/>
    </location>
</feature>
<proteinExistence type="predicted"/>